<dbReference type="Proteomes" id="UP000770889">
    <property type="component" value="Unassembled WGS sequence"/>
</dbReference>
<accession>A0A944QRP2</accession>
<gene>
    <name evidence="1" type="ORF">KME65_03425</name>
</gene>
<name>A0A944QRP2_9GAMM</name>
<protein>
    <submittedName>
        <fullName evidence="1">Uncharacterized protein</fullName>
    </submittedName>
</protein>
<evidence type="ECO:0000313" key="2">
    <source>
        <dbReference type="Proteomes" id="UP000770889"/>
    </source>
</evidence>
<comment type="caution">
    <text evidence="1">The sequence shown here is derived from an EMBL/GenBank/DDBJ whole genome shotgun (WGS) entry which is preliminary data.</text>
</comment>
<reference evidence="1 2" key="1">
    <citation type="submission" date="2021-05" db="EMBL/GenBank/DDBJ databases">
        <title>Genetic and Functional Diversity in Clade A Lucinid endosymbionts from the Bahamas.</title>
        <authorList>
            <person name="Giani N.M."/>
            <person name="Engel A.S."/>
            <person name="Campbell B.J."/>
        </authorList>
    </citation>
    <scope>NUCLEOTIDE SEQUENCE [LARGE SCALE GENOMIC DNA]</scope>
    <source>
        <strain evidence="1">LUC16012Gg_MoonRockCtena</strain>
    </source>
</reference>
<sequence length="292" mass="31971">MTDIIAFANRHAPDRITIAGVLAVRCLRYVNETPVAPLKTLPNLHVRSTRCEERPVFHQSTGLYGFLQLQPGSHRVVINDPEQRYLSRAIEVEVPDRSGVRAILEKGGVPAPGSAAPLFTDAAMRPSVNYPLLPGESAIWGQVSDNSGSPLAFCRLQLATRYDDSDTSVVSYSDSSGSYLLRLSGERASFVEPVDTDADGVTDTSGELTTTFDRELRVHALKQNPLGLVHPIDAFPVDFDSLDPDDPAGPYQLESFSLYNPATDEQRLPAGSLMPQPSIQVGRRIRWDITLT</sequence>
<evidence type="ECO:0000313" key="1">
    <source>
        <dbReference type="EMBL" id="MBT2987993.1"/>
    </source>
</evidence>
<dbReference type="EMBL" id="JAHHGM010000002">
    <property type="protein sequence ID" value="MBT2987993.1"/>
    <property type="molecule type" value="Genomic_DNA"/>
</dbReference>
<dbReference type="AlphaFoldDB" id="A0A944QRP2"/>
<organism evidence="1 2">
    <name type="scientific">Candidatus Thiodiazotropha taylori</name>
    <dbReference type="NCBI Taxonomy" id="2792791"/>
    <lineage>
        <taxon>Bacteria</taxon>
        <taxon>Pseudomonadati</taxon>
        <taxon>Pseudomonadota</taxon>
        <taxon>Gammaproteobacteria</taxon>
        <taxon>Chromatiales</taxon>
        <taxon>Sedimenticolaceae</taxon>
        <taxon>Candidatus Thiodiazotropha</taxon>
    </lineage>
</organism>
<proteinExistence type="predicted"/>